<keyword evidence="4" id="KW-1185">Reference proteome</keyword>
<evidence type="ECO:0000313" key="3">
    <source>
        <dbReference type="EMBL" id="CAF1508927.1"/>
    </source>
</evidence>
<dbReference type="Proteomes" id="UP000663828">
    <property type="component" value="Unassembled WGS sequence"/>
</dbReference>
<feature type="signal peptide" evidence="1">
    <location>
        <begin position="1"/>
        <end position="19"/>
    </location>
</feature>
<dbReference type="Proteomes" id="UP000663852">
    <property type="component" value="Unassembled WGS sequence"/>
</dbReference>
<comment type="caution">
    <text evidence="3">The sequence shown here is derived from an EMBL/GenBank/DDBJ whole genome shotgun (WGS) entry which is preliminary data.</text>
</comment>
<evidence type="ECO:0000313" key="2">
    <source>
        <dbReference type="EMBL" id="CAF1503454.1"/>
    </source>
</evidence>
<evidence type="ECO:0000256" key="1">
    <source>
        <dbReference type="SAM" id="SignalP"/>
    </source>
</evidence>
<dbReference type="OrthoDB" id="9986151at2759"/>
<dbReference type="EMBL" id="CAJNOJ010000648">
    <property type="protein sequence ID" value="CAF1503454.1"/>
    <property type="molecule type" value="Genomic_DNA"/>
</dbReference>
<sequence length="334" mass="37968">MIFVWVLLLFSGIYPNIQSLSCINLGYIAEVPINTFDRNAFKVLLDGYEMDGDHFECLVKMEVYHHLELLKLQFSKLLQQEPIAPSTVRLLTITRYIDKDDTMTGHVLTSACSNSDSCDKQFILDHVDWLVQIKFDKFFSISFQLLIPDDDELHECHLVQCGNGFCSAQWTHLETDIKQSCSNMPRAQFQARNDFNFKTREETALYGLFCGYPECNSLDIVTKFQVNVKENYNILPLRNALGFRNESDESMTTASSALNITFSQYLIETMPNVSSPSSTDTIAIHSSMINNASAMHTSASTLVTAKVNSCTIWQFWEKNIIVSLAVLIILLVIY</sequence>
<organism evidence="3 4">
    <name type="scientific">Adineta ricciae</name>
    <name type="common">Rotifer</name>
    <dbReference type="NCBI Taxonomy" id="249248"/>
    <lineage>
        <taxon>Eukaryota</taxon>
        <taxon>Metazoa</taxon>
        <taxon>Spiralia</taxon>
        <taxon>Gnathifera</taxon>
        <taxon>Rotifera</taxon>
        <taxon>Eurotatoria</taxon>
        <taxon>Bdelloidea</taxon>
        <taxon>Adinetida</taxon>
        <taxon>Adinetidae</taxon>
        <taxon>Adineta</taxon>
    </lineage>
</organism>
<keyword evidence="1" id="KW-0732">Signal</keyword>
<dbReference type="EMBL" id="CAJNOR010004523">
    <property type="protein sequence ID" value="CAF1508927.1"/>
    <property type="molecule type" value="Genomic_DNA"/>
</dbReference>
<gene>
    <name evidence="2" type="ORF">EDS130_LOCUS42781</name>
    <name evidence="3" type="ORF">XAT740_LOCUS40101</name>
</gene>
<feature type="chain" id="PRO_5035688165" evidence="1">
    <location>
        <begin position="20"/>
        <end position="334"/>
    </location>
</feature>
<evidence type="ECO:0000313" key="4">
    <source>
        <dbReference type="Proteomes" id="UP000663828"/>
    </source>
</evidence>
<proteinExistence type="predicted"/>
<name>A0A815TZK6_ADIRI</name>
<dbReference type="AlphaFoldDB" id="A0A815TZK6"/>
<protein>
    <submittedName>
        <fullName evidence="3">Uncharacterized protein</fullName>
    </submittedName>
</protein>
<reference evidence="3" key="1">
    <citation type="submission" date="2021-02" db="EMBL/GenBank/DDBJ databases">
        <authorList>
            <person name="Nowell W R."/>
        </authorList>
    </citation>
    <scope>NUCLEOTIDE SEQUENCE</scope>
</reference>
<accession>A0A815TZK6</accession>